<dbReference type="InterPro" id="IPR010304">
    <property type="entry name" value="SMN_Tudor"/>
</dbReference>
<dbReference type="Pfam" id="PF20635">
    <property type="entry name" value="SMN_YG-box"/>
    <property type="match status" value="1"/>
</dbReference>
<evidence type="ECO:0000256" key="9">
    <source>
        <dbReference type="SAM" id="MobiDB-lite"/>
    </source>
</evidence>
<evidence type="ECO:0000259" key="10">
    <source>
        <dbReference type="PROSITE" id="PS50304"/>
    </source>
</evidence>
<protein>
    <recommendedName>
        <fullName evidence="10">Tudor domain-containing protein</fullName>
    </recommendedName>
</protein>
<dbReference type="Proteomes" id="UP000000305">
    <property type="component" value="Unassembled WGS sequence"/>
</dbReference>
<keyword evidence="6" id="KW-0508">mRNA splicing</keyword>
<keyword evidence="12" id="KW-1185">Reference proteome</keyword>
<dbReference type="GO" id="GO:0005634">
    <property type="term" value="C:nucleus"/>
    <property type="evidence" value="ECO:0000318"/>
    <property type="project" value="GO_Central"/>
</dbReference>
<dbReference type="PANTHER" id="PTHR39267">
    <property type="entry name" value="SURVIVAL MOTOR NEURON-LIKE PROTEIN 1"/>
    <property type="match status" value="1"/>
</dbReference>
<keyword evidence="4" id="KW-0963">Cytoplasm</keyword>
<dbReference type="InterPro" id="IPR047313">
    <property type="entry name" value="SMN_C"/>
</dbReference>
<dbReference type="CDD" id="cd22851">
    <property type="entry name" value="SMN_N"/>
    <property type="match status" value="1"/>
</dbReference>
<evidence type="ECO:0000256" key="3">
    <source>
        <dbReference type="ARBA" id="ARBA00005371"/>
    </source>
</evidence>
<sequence length="252" mass="27916">MAENNFVLFKRDDQDQDSNEDAWDDTALIQAYDRAVNLAKEKVACQLSLEEEAPESTSSDVPEEEQAVSPSKASKKESWKVGDHVRSVYSEDGVEYEAIIKKIKQPNSTCLVRYLGYDNEEVVFIKDLKPSSGLAARNQQIVAAGEVAPESSSDMECEGFQSPSKPVPIAGLDWQPVRPEPLIPNFPLPNHSMSSIPPPPPPSAWPAHGTAEMDSDSLYSMLMSWYMAGYHTGYYQGVQQRNKRKANNTGTS</sequence>
<dbReference type="eggNOG" id="KOG4327">
    <property type="taxonomic scope" value="Eukaryota"/>
</dbReference>
<dbReference type="OrthoDB" id="197400at2759"/>
<dbReference type="Gene3D" id="3.40.190.10">
    <property type="entry name" value="Periplasmic binding protein-like II"/>
    <property type="match status" value="1"/>
</dbReference>
<dbReference type="STRING" id="6669.E9GUA8"/>
<evidence type="ECO:0000256" key="5">
    <source>
        <dbReference type="ARBA" id="ARBA00022664"/>
    </source>
</evidence>
<dbReference type="SMART" id="SM00333">
    <property type="entry name" value="TUDOR"/>
    <property type="match status" value="1"/>
</dbReference>
<dbReference type="GO" id="GO:0000387">
    <property type="term" value="P:spliceosomal snRNP assembly"/>
    <property type="evidence" value="ECO:0000318"/>
    <property type="project" value="GO_Central"/>
</dbReference>
<feature type="region of interest" description="Disordered" evidence="9">
    <location>
        <begin position="1"/>
        <end position="22"/>
    </location>
</feature>
<evidence type="ECO:0000256" key="7">
    <source>
        <dbReference type="ARBA" id="ARBA00023242"/>
    </source>
</evidence>
<evidence type="ECO:0000256" key="2">
    <source>
        <dbReference type="ARBA" id="ARBA00004408"/>
    </source>
</evidence>
<dbReference type="PROSITE" id="PS50304">
    <property type="entry name" value="TUDOR"/>
    <property type="match status" value="1"/>
</dbReference>
<evidence type="ECO:0000256" key="6">
    <source>
        <dbReference type="ARBA" id="ARBA00023187"/>
    </source>
</evidence>
<dbReference type="GO" id="GO:0015030">
    <property type="term" value="C:Cajal body"/>
    <property type="evidence" value="ECO:0000318"/>
    <property type="project" value="GO_Central"/>
</dbReference>
<keyword evidence="7" id="KW-0539">Nucleus</keyword>
<dbReference type="InterPro" id="IPR002999">
    <property type="entry name" value="Tudor"/>
</dbReference>
<dbReference type="PhylomeDB" id="E9GUA8"/>
<dbReference type="GO" id="GO:0003723">
    <property type="term" value="F:RNA binding"/>
    <property type="evidence" value="ECO:0007669"/>
    <property type="project" value="InterPro"/>
</dbReference>
<accession>E9GUA8</accession>
<dbReference type="InParanoid" id="E9GUA8"/>
<dbReference type="GO" id="GO:0097504">
    <property type="term" value="C:Gemini of Cajal bodies"/>
    <property type="evidence" value="ECO:0000318"/>
    <property type="project" value="GO_Central"/>
</dbReference>
<evidence type="ECO:0000313" key="12">
    <source>
        <dbReference type="Proteomes" id="UP000000305"/>
    </source>
</evidence>
<evidence type="ECO:0000313" key="11">
    <source>
        <dbReference type="EMBL" id="EFX77006.1"/>
    </source>
</evidence>
<feature type="region of interest" description="Disordered" evidence="9">
    <location>
        <begin position="49"/>
        <end position="76"/>
    </location>
</feature>
<comment type="similarity">
    <text evidence="3">Belongs to the SMN family.</text>
</comment>
<dbReference type="CDD" id="cd20398">
    <property type="entry name" value="Tudor_SMN"/>
    <property type="match status" value="1"/>
</dbReference>
<dbReference type="GO" id="GO:0032797">
    <property type="term" value="C:SMN complex"/>
    <property type="evidence" value="ECO:0000318"/>
    <property type="project" value="GO_Central"/>
</dbReference>
<dbReference type="InterPro" id="IPR049481">
    <property type="entry name" value="SMN_G2-BD"/>
</dbReference>
<dbReference type="OMA" id="DETVNGM"/>
<proteinExistence type="inferred from homology"/>
<dbReference type="InterPro" id="IPR047298">
    <property type="entry name" value="Tudor_SMN_eumet"/>
</dbReference>
<dbReference type="GO" id="GO:0030018">
    <property type="term" value="C:Z disc"/>
    <property type="evidence" value="ECO:0007669"/>
    <property type="project" value="UniProtKB-SubCell"/>
</dbReference>
<comment type="subcellular location">
    <subcellularLocation>
        <location evidence="1">Cytoplasm</location>
        <location evidence="1">Myofibril</location>
        <location evidence="1">Sarcomere</location>
        <location evidence="1">Z line</location>
    </subcellularLocation>
    <subcellularLocation>
        <location evidence="2">Nucleus</location>
        <location evidence="2">Cajal body</location>
    </subcellularLocation>
    <subcellularLocation>
        <location evidence="8">Nucleus</location>
        <location evidence="8">Gem</location>
    </subcellularLocation>
</comment>
<dbReference type="InterPro" id="IPR040424">
    <property type="entry name" value="Smn1"/>
</dbReference>
<dbReference type="Pfam" id="PF06003">
    <property type="entry name" value="SMN_Tudor"/>
    <property type="match status" value="1"/>
</dbReference>
<dbReference type="SUPFAM" id="SSF63748">
    <property type="entry name" value="Tudor/PWWP/MBT"/>
    <property type="match status" value="1"/>
</dbReference>
<dbReference type="PANTHER" id="PTHR39267:SF1">
    <property type="entry name" value="SURVIVAL MOTOR NEURON PROTEIN"/>
    <property type="match status" value="1"/>
</dbReference>
<feature type="domain" description="Tudor" evidence="10">
    <location>
        <begin position="78"/>
        <end position="138"/>
    </location>
</feature>
<dbReference type="AlphaFoldDB" id="E9GUA8"/>
<keyword evidence="5" id="KW-0507">mRNA processing</keyword>
<dbReference type="FunCoup" id="E9GUA8">
    <property type="interactions" value="702"/>
</dbReference>
<dbReference type="CDD" id="cd22852">
    <property type="entry name" value="SMN_C"/>
    <property type="match status" value="1"/>
</dbReference>
<dbReference type="Pfam" id="PF20636">
    <property type="entry name" value="SMN_G2-BD"/>
    <property type="match status" value="1"/>
</dbReference>
<dbReference type="Gene3D" id="2.30.30.140">
    <property type="match status" value="1"/>
</dbReference>
<evidence type="ECO:0000256" key="1">
    <source>
        <dbReference type="ARBA" id="ARBA00004216"/>
    </source>
</evidence>
<evidence type="ECO:0000256" key="4">
    <source>
        <dbReference type="ARBA" id="ARBA00022490"/>
    </source>
</evidence>
<organism evidence="11 12">
    <name type="scientific">Daphnia pulex</name>
    <name type="common">Water flea</name>
    <dbReference type="NCBI Taxonomy" id="6669"/>
    <lineage>
        <taxon>Eukaryota</taxon>
        <taxon>Metazoa</taxon>
        <taxon>Ecdysozoa</taxon>
        <taxon>Arthropoda</taxon>
        <taxon>Crustacea</taxon>
        <taxon>Branchiopoda</taxon>
        <taxon>Diplostraca</taxon>
        <taxon>Cladocera</taxon>
        <taxon>Anomopoda</taxon>
        <taxon>Daphniidae</taxon>
        <taxon>Daphnia</taxon>
    </lineage>
</organism>
<evidence type="ECO:0000256" key="8">
    <source>
        <dbReference type="ARBA" id="ARBA00034695"/>
    </source>
</evidence>
<reference evidence="11 12" key="1">
    <citation type="journal article" date="2011" name="Science">
        <title>The ecoresponsive genome of Daphnia pulex.</title>
        <authorList>
            <person name="Colbourne J.K."/>
            <person name="Pfrender M.E."/>
            <person name="Gilbert D."/>
            <person name="Thomas W.K."/>
            <person name="Tucker A."/>
            <person name="Oakley T.H."/>
            <person name="Tokishita S."/>
            <person name="Aerts A."/>
            <person name="Arnold G.J."/>
            <person name="Basu M.K."/>
            <person name="Bauer D.J."/>
            <person name="Caceres C.E."/>
            <person name="Carmel L."/>
            <person name="Casola C."/>
            <person name="Choi J.H."/>
            <person name="Detter J.C."/>
            <person name="Dong Q."/>
            <person name="Dusheyko S."/>
            <person name="Eads B.D."/>
            <person name="Frohlich T."/>
            <person name="Geiler-Samerotte K.A."/>
            <person name="Gerlach D."/>
            <person name="Hatcher P."/>
            <person name="Jogdeo S."/>
            <person name="Krijgsveld J."/>
            <person name="Kriventseva E.V."/>
            <person name="Kultz D."/>
            <person name="Laforsch C."/>
            <person name="Lindquist E."/>
            <person name="Lopez J."/>
            <person name="Manak J.R."/>
            <person name="Muller J."/>
            <person name="Pangilinan J."/>
            <person name="Patwardhan R.P."/>
            <person name="Pitluck S."/>
            <person name="Pritham E.J."/>
            <person name="Rechtsteiner A."/>
            <person name="Rho M."/>
            <person name="Rogozin I.B."/>
            <person name="Sakarya O."/>
            <person name="Salamov A."/>
            <person name="Schaack S."/>
            <person name="Shapiro H."/>
            <person name="Shiga Y."/>
            <person name="Skalitzky C."/>
            <person name="Smith Z."/>
            <person name="Souvorov A."/>
            <person name="Sung W."/>
            <person name="Tang Z."/>
            <person name="Tsuchiya D."/>
            <person name="Tu H."/>
            <person name="Vos H."/>
            <person name="Wang M."/>
            <person name="Wolf Y.I."/>
            <person name="Yamagata H."/>
            <person name="Yamada T."/>
            <person name="Ye Y."/>
            <person name="Shaw J.R."/>
            <person name="Andrews J."/>
            <person name="Crease T.J."/>
            <person name="Tang H."/>
            <person name="Lucas S.M."/>
            <person name="Robertson H.M."/>
            <person name="Bork P."/>
            <person name="Koonin E.V."/>
            <person name="Zdobnov E.M."/>
            <person name="Grigoriev I.V."/>
            <person name="Lynch M."/>
            <person name="Boore J.L."/>
        </authorList>
    </citation>
    <scope>NUCLEOTIDE SEQUENCE [LARGE SCALE GENOMIC DNA]</scope>
</reference>
<dbReference type="KEGG" id="dpx:DAPPUDRAFT_305990"/>
<dbReference type="EMBL" id="GL732565">
    <property type="protein sequence ID" value="EFX77006.1"/>
    <property type="molecule type" value="Genomic_DNA"/>
</dbReference>
<name>E9GUA8_DAPPU</name>
<dbReference type="HOGENOM" id="CLU_077852_0_0_1"/>
<gene>
    <name evidence="11" type="ORF">DAPPUDRAFT_305990</name>
</gene>